<evidence type="ECO:0000313" key="2">
    <source>
        <dbReference type="EMBL" id="EFX00492.1"/>
    </source>
</evidence>
<sequence>MKFSVFTAVACFAANVFAAPAKRDVSAAVIAKLETTLNTAITETATIHADVKGLLNIGANVDVAANLSVLTSDLVVLNSTLTTVVSVLEGLGLTVDTEVDALVSAVGVTVVGLLAELLTDVTNLVDSLTVVADVTGDLSVAGLLATGASVVATVTATLSPLVVALGAVLKLAVCLPIVGHVLVGVVAVL</sequence>
<protein>
    <submittedName>
        <fullName evidence="2">Uncharacterized protein</fullName>
    </submittedName>
</protein>
<dbReference type="InParanoid" id="F0XNM6"/>
<evidence type="ECO:0000256" key="1">
    <source>
        <dbReference type="SAM" id="SignalP"/>
    </source>
</evidence>
<accession>F0XNM6</accession>
<name>F0XNM6_GROCL</name>
<dbReference type="EMBL" id="GL629801">
    <property type="protein sequence ID" value="EFX00492.1"/>
    <property type="molecule type" value="Genomic_DNA"/>
</dbReference>
<organism evidence="3">
    <name type="scientific">Grosmannia clavigera (strain kw1407 / UAMH 11150)</name>
    <name type="common">Blue stain fungus</name>
    <name type="synonym">Graphiocladiella clavigera</name>
    <dbReference type="NCBI Taxonomy" id="655863"/>
    <lineage>
        <taxon>Eukaryota</taxon>
        <taxon>Fungi</taxon>
        <taxon>Dikarya</taxon>
        <taxon>Ascomycota</taxon>
        <taxon>Pezizomycotina</taxon>
        <taxon>Sordariomycetes</taxon>
        <taxon>Sordariomycetidae</taxon>
        <taxon>Ophiostomatales</taxon>
        <taxon>Ophiostomataceae</taxon>
        <taxon>Leptographium</taxon>
    </lineage>
</organism>
<keyword evidence="3" id="KW-1185">Reference proteome</keyword>
<dbReference type="AlphaFoldDB" id="F0XNM6"/>
<proteinExistence type="predicted"/>
<feature type="signal peptide" evidence="1">
    <location>
        <begin position="1"/>
        <end position="18"/>
    </location>
</feature>
<dbReference type="HOGENOM" id="CLU_1434582_0_0_1"/>
<evidence type="ECO:0000313" key="3">
    <source>
        <dbReference type="Proteomes" id="UP000007796"/>
    </source>
</evidence>
<gene>
    <name evidence="2" type="ORF">CMQ_7494</name>
</gene>
<dbReference type="GeneID" id="25981044"/>
<dbReference type="RefSeq" id="XP_014169974.1">
    <property type="nucleotide sequence ID" value="XM_014314499.1"/>
</dbReference>
<feature type="chain" id="PRO_5003260943" evidence="1">
    <location>
        <begin position="19"/>
        <end position="189"/>
    </location>
</feature>
<reference evidence="2 3" key="1">
    <citation type="journal article" date="2011" name="Proc. Natl. Acad. Sci. U.S.A.">
        <title>Genome and transcriptome analyses of the mountain pine beetle-fungal symbiont Grosmannia clavigera, a lodgepole pine pathogen.</title>
        <authorList>
            <person name="DiGuistini S."/>
            <person name="Wang Y."/>
            <person name="Liao N.Y."/>
            <person name="Taylor G."/>
            <person name="Tanguay P."/>
            <person name="Feau N."/>
            <person name="Henrissat B."/>
            <person name="Chan S.K."/>
            <person name="Hesse-Orce U."/>
            <person name="Alamouti S.M."/>
            <person name="Tsui C.K.M."/>
            <person name="Docking R.T."/>
            <person name="Levasseur A."/>
            <person name="Haridas S."/>
            <person name="Robertson G."/>
            <person name="Birol I."/>
            <person name="Holt R.A."/>
            <person name="Marra M.A."/>
            <person name="Hamelin R.C."/>
            <person name="Hirst M."/>
            <person name="Jones S.J.M."/>
            <person name="Bohlmann J."/>
            <person name="Breuil C."/>
        </authorList>
    </citation>
    <scope>NUCLEOTIDE SEQUENCE [LARGE SCALE GENOMIC DNA]</scope>
    <source>
        <strain evidence="3">kw1407 / UAMH 11150</strain>
    </source>
</reference>
<keyword evidence="1" id="KW-0732">Signal</keyword>
<dbReference type="Proteomes" id="UP000007796">
    <property type="component" value="Unassembled WGS sequence"/>
</dbReference>